<name>A0A1Y1IFE9_KLENI</name>
<dbReference type="OrthoDB" id="626167at2759"/>
<evidence type="ECO:0000256" key="1">
    <source>
        <dbReference type="SAM" id="MobiDB-lite"/>
    </source>
</evidence>
<dbReference type="EMBL" id="DF237327">
    <property type="protein sequence ID" value="GAQ87801.1"/>
    <property type="molecule type" value="Genomic_DNA"/>
</dbReference>
<feature type="region of interest" description="Disordered" evidence="1">
    <location>
        <begin position="1"/>
        <end position="23"/>
    </location>
</feature>
<evidence type="ECO:0000259" key="2">
    <source>
        <dbReference type="Pfam" id="PF00931"/>
    </source>
</evidence>
<evidence type="ECO:0000313" key="4">
    <source>
        <dbReference type="Proteomes" id="UP000054558"/>
    </source>
</evidence>
<keyword evidence="4" id="KW-1185">Reference proteome</keyword>
<feature type="domain" description="NB-ARC" evidence="2">
    <location>
        <begin position="230"/>
        <end position="391"/>
    </location>
</feature>
<feature type="region of interest" description="Disordered" evidence="1">
    <location>
        <begin position="679"/>
        <end position="698"/>
    </location>
</feature>
<dbReference type="Pfam" id="PF00931">
    <property type="entry name" value="NB-ARC"/>
    <property type="match status" value="1"/>
</dbReference>
<dbReference type="AlphaFoldDB" id="A0A1Y1IFE9"/>
<reference evidence="3 4" key="1">
    <citation type="journal article" date="2014" name="Nat. Commun.">
        <title>Klebsormidium flaccidum genome reveals primary factors for plant terrestrial adaptation.</title>
        <authorList>
            <person name="Hori K."/>
            <person name="Maruyama F."/>
            <person name="Fujisawa T."/>
            <person name="Togashi T."/>
            <person name="Yamamoto N."/>
            <person name="Seo M."/>
            <person name="Sato S."/>
            <person name="Yamada T."/>
            <person name="Mori H."/>
            <person name="Tajima N."/>
            <person name="Moriyama T."/>
            <person name="Ikeuchi M."/>
            <person name="Watanabe M."/>
            <person name="Wada H."/>
            <person name="Kobayashi K."/>
            <person name="Saito M."/>
            <person name="Masuda T."/>
            <person name="Sasaki-Sekimoto Y."/>
            <person name="Mashiguchi K."/>
            <person name="Awai K."/>
            <person name="Shimojima M."/>
            <person name="Masuda S."/>
            <person name="Iwai M."/>
            <person name="Nobusawa T."/>
            <person name="Narise T."/>
            <person name="Kondo S."/>
            <person name="Saito H."/>
            <person name="Sato R."/>
            <person name="Murakawa M."/>
            <person name="Ihara Y."/>
            <person name="Oshima-Yamada Y."/>
            <person name="Ohtaka K."/>
            <person name="Satoh M."/>
            <person name="Sonobe K."/>
            <person name="Ishii M."/>
            <person name="Ohtani R."/>
            <person name="Kanamori-Sato M."/>
            <person name="Honoki R."/>
            <person name="Miyazaki D."/>
            <person name="Mochizuki H."/>
            <person name="Umetsu J."/>
            <person name="Higashi K."/>
            <person name="Shibata D."/>
            <person name="Kamiya Y."/>
            <person name="Sato N."/>
            <person name="Nakamura Y."/>
            <person name="Tabata S."/>
            <person name="Ida S."/>
            <person name="Kurokawa K."/>
            <person name="Ohta H."/>
        </authorList>
    </citation>
    <scope>NUCLEOTIDE SEQUENCE [LARGE SCALE GENOMIC DNA]</scope>
    <source>
        <strain evidence="3 4">NIES-2285</strain>
    </source>
</reference>
<accession>A0A1Y1IFE9</accession>
<dbReference type="InterPro" id="IPR002182">
    <property type="entry name" value="NB-ARC"/>
</dbReference>
<dbReference type="Gene3D" id="3.40.50.300">
    <property type="entry name" value="P-loop containing nucleotide triphosphate hydrolases"/>
    <property type="match status" value="1"/>
</dbReference>
<feature type="compositionally biased region" description="Polar residues" evidence="1">
    <location>
        <begin position="1"/>
        <end position="14"/>
    </location>
</feature>
<protein>
    <recommendedName>
        <fullName evidence="2">NB-ARC domain-containing protein</fullName>
    </recommendedName>
</protein>
<sequence length="745" mass="80178">MATRQGEASVSNEDGTAVSETPLDALGKAEAAADAAAFVAGKLEDLRKAVENNKDSFDKAFASALTGVLNGLTAVPYVGIVAQMAKSVLEHVHNHSAVPRKLAKMLRWFQEQDLDRVLGSVPQGAASLLELKKTMVEADLIAQTIKGKGWGNRFFLAAPYEAELKGKLGSLKEVRANFPLEATCDNVEMLISVLALLQSSRPEATAAKHNVPEVGPFFVGREEVLKEMSDALWGGAETSAGSRIIVCLWGIEGIGKTELACKYSHENLSRYGKVLWVDVQRKGAQGGYAASGGDVLGLTQGPGEQLEDYVKRVRLTLENQTEPFLLVFDGAGGETLSELQALLPGERQACHVLVTTADDLALRQHGAVPVAVESLGRDEAQALLKRELIMESASRSGEILDEVAKRLGYLTIALTGAASLLERRLFERNPFEKFLAEVGELGGVGPANRVLGLNLRFLERGIPLGPNIVVLQFAFYIAMVSGWFGEGPVRIEPLLEAAKRLVAAVRAETEASDDEANIELDMIYHSLPTQRTAEAEEGAEQKKVTSLTFHVLFLEYVRRQDGVDAARAATLATVAGMECAAGTLQQFRGVWNVVVKLLGALDRSELENARRVGAKYAGYLLGDGGDCKTAEAVLESGLETLGEGSRGWEWRLQLAQALNRSGGYARAAEIAEGVVKEVEDTDAAPPAPPAPPIERKRKQNTKRWLCCFGRQDGGPGPEVDGGLDLVNTGLVRARAWQVQATIHES</sequence>
<dbReference type="PANTHER" id="PTHR47691">
    <property type="entry name" value="REGULATOR-RELATED"/>
    <property type="match status" value="1"/>
</dbReference>
<dbReference type="STRING" id="105231.A0A1Y1IFE9"/>
<dbReference type="PANTHER" id="PTHR47691:SF3">
    <property type="entry name" value="HTH-TYPE TRANSCRIPTIONAL REGULATOR RV0890C-RELATED"/>
    <property type="match status" value="1"/>
</dbReference>
<dbReference type="SUPFAM" id="SSF52540">
    <property type="entry name" value="P-loop containing nucleoside triphosphate hydrolases"/>
    <property type="match status" value="1"/>
</dbReference>
<organism evidence="3 4">
    <name type="scientific">Klebsormidium nitens</name>
    <name type="common">Green alga</name>
    <name type="synonym">Ulothrix nitens</name>
    <dbReference type="NCBI Taxonomy" id="105231"/>
    <lineage>
        <taxon>Eukaryota</taxon>
        <taxon>Viridiplantae</taxon>
        <taxon>Streptophyta</taxon>
        <taxon>Klebsormidiophyceae</taxon>
        <taxon>Klebsormidiales</taxon>
        <taxon>Klebsormidiaceae</taxon>
        <taxon>Klebsormidium</taxon>
    </lineage>
</organism>
<gene>
    <name evidence="3" type="ORF">KFL_003780070</name>
</gene>
<evidence type="ECO:0000313" key="3">
    <source>
        <dbReference type="EMBL" id="GAQ87801.1"/>
    </source>
</evidence>
<dbReference type="InterPro" id="IPR027417">
    <property type="entry name" value="P-loop_NTPase"/>
</dbReference>
<proteinExistence type="predicted"/>
<dbReference type="Proteomes" id="UP000054558">
    <property type="component" value="Unassembled WGS sequence"/>
</dbReference>
<dbReference type="GO" id="GO:0043531">
    <property type="term" value="F:ADP binding"/>
    <property type="evidence" value="ECO:0007669"/>
    <property type="project" value="InterPro"/>
</dbReference>